<comment type="cofactor">
    <cofactor evidence="8">
        <name>Zn(2+)</name>
        <dbReference type="ChEBI" id="CHEBI:29105"/>
    </cofactor>
    <text evidence="8">Binds 2 Zn(2+) ions.</text>
</comment>
<dbReference type="SMART" id="SM00098">
    <property type="entry name" value="alkPPc"/>
    <property type="match status" value="1"/>
</dbReference>
<dbReference type="PRINTS" id="PR00113">
    <property type="entry name" value="ALKPHPHTASE"/>
</dbReference>
<feature type="signal peptide" evidence="11">
    <location>
        <begin position="1"/>
        <end position="21"/>
    </location>
</feature>
<name>A0A376MT53_ECOLX</name>
<dbReference type="EMBL" id="UGAW01000001">
    <property type="protein sequence ID" value="STG53204.1"/>
    <property type="molecule type" value="Genomic_DNA"/>
</dbReference>
<feature type="chain" id="PRO_5016698582" evidence="11">
    <location>
        <begin position="22"/>
        <end position="258"/>
    </location>
</feature>
<feature type="binding site" evidence="8">
    <location>
        <position position="177"/>
    </location>
    <ligand>
        <name>Mg(2+)</name>
        <dbReference type="ChEBI" id="CHEBI:18420"/>
    </ligand>
</feature>
<sequence length="258" mass="27040">MKQSTIALALLPLLFSPVTKARTPEMPVLENRAAQGDITAPGGARRLTGDQTAALRDSLSDKPAKNIILLIGDGMGDSEITAARNYAEGAGGFFKGIDALPLTGQYTHYALNKKTGKPDYVTDSAASATAWSTGVKTYNGALGVDIHEKGHPTILEMAKAAGLATGNVSTAELQDATPAALVAHVTSRKCYGPSATSEKCPGNALEKGGRGSITEQLLNARADVTLGGGAKPLLKRQPPVNGREKRCVNRHRRVVISW</sequence>
<dbReference type="GO" id="GO:0004035">
    <property type="term" value="F:alkaline phosphatase activity"/>
    <property type="evidence" value="ECO:0007669"/>
    <property type="project" value="UniProtKB-EC"/>
</dbReference>
<evidence type="ECO:0000256" key="10">
    <source>
        <dbReference type="RuleBase" id="RU003946"/>
    </source>
</evidence>
<dbReference type="PANTHER" id="PTHR11596">
    <property type="entry name" value="ALKALINE PHOSPHATASE"/>
    <property type="match status" value="1"/>
</dbReference>
<dbReference type="PROSITE" id="PS00123">
    <property type="entry name" value="ALKALINE_PHOSPHATASE"/>
    <property type="match status" value="1"/>
</dbReference>
<evidence type="ECO:0000256" key="6">
    <source>
        <dbReference type="ARBA" id="ARBA00022842"/>
    </source>
</evidence>
<dbReference type="Proteomes" id="UP000254817">
    <property type="component" value="Unassembled WGS sequence"/>
</dbReference>
<dbReference type="GO" id="GO:0042597">
    <property type="term" value="C:periplasmic space"/>
    <property type="evidence" value="ECO:0007669"/>
    <property type="project" value="TreeGrafter"/>
</dbReference>
<keyword evidence="2" id="KW-0597">Phosphoprotein</keyword>
<keyword evidence="3 8" id="KW-0479">Metal-binding</keyword>
<comment type="cofactor">
    <cofactor evidence="8">
        <name>Mg(2+)</name>
        <dbReference type="ChEBI" id="CHEBI:18420"/>
    </cofactor>
    <text evidence="8">Binds 1 Mg(2+) ion.</text>
</comment>
<keyword evidence="11" id="KW-0732">Signal</keyword>
<proteinExistence type="inferred from homology"/>
<dbReference type="AlphaFoldDB" id="A0A376MT53"/>
<evidence type="ECO:0000313" key="13">
    <source>
        <dbReference type="Proteomes" id="UP000254817"/>
    </source>
</evidence>
<dbReference type="GO" id="GO:0046872">
    <property type="term" value="F:metal ion binding"/>
    <property type="evidence" value="ECO:0007669"/>
    <property type="project" value="UniProtKB-KW"/>
</dbReference>
<dbReference type="SUPFAM" id="SSF53649">
    <property type="entry name" value="Alkaline phosphatase-like"/>
    <property type="match status" value="1"/>
</dbReference>
<evidence type="ECO:0000256" key="1">
    <source>
        <dbReference type="ARBA" id="ARBA00005984"/>
    </source>
</evidence>
<gene>
    <name evidence="12" type="primary">phoA_1</name>
    <name evidence="12" type="ORF">NCTC11112_03739</name>
</gene>
<dbReference type="CDD" id="cd16012">
    <property type="entry name" value="ALP"/>
    <property type="match status" value="1"/>
</dbReference>
<evidence type="ECO:0000313" key="12">
    <source>
        <dbReference type="EMBL" id="STG53204.1"/>
    </source>
</evidence>
<dbReference type="EC" id="3.1.3.1" evidence="12"/>
<reference evidence="12 13" key="1">
    <citation type="submission" date="2018-06" db="EMBL/GenBank/DDBJ databases">
        <authorList>
            <consortium name="Pathogen Informatics"/>
            <person name="Doyle S."/>
        </authorList>
    </citation>
    <scope>NUCLEOTIDE SEQUENCE [LARGE SCALE GENOMIC DNA]</scope>
    <source>
        <strain evidence="12 13">NCTC11112</strain>
    </source>
</reference>
<dbReference type="InterPro" id="IPR018299">
    <property type="entry name" value="Alkaline_phosphatase_AS"/>
</dbReference>
<feature type="binding site" evidence="8">
    <location>
        <position position="73"/>
    </location>
    <ligand>
        <name>Zn(2+)</name>
        <dbReference type="ChEBI" id="CHEBI:29105"/>
        <label>2</label>
    </ligand>
</feature>
<organism evidence="12 13">
    <name type="scientific">Escherichia coli</name>
    <dbReference type="NCBI Taxonomy" id="562"/>
    <lineage>
        <taxon>Bacteria</taxon>
        <taxon>Pseudomonadati</taxon>
        <taxon>Pseudomonadota</taxon>
        <taxon>Gammaproteobacteria</taxon>
        <taxon>Enterobacterales</taxon>
        <taxon>Enterobacteriaceae</taxon>
        <taxon>Escherichia</taxon>
    </lineage>
</organism>
<evidence type="ECO:0000256" key="4">
    <source>
        <dbReference type="ARBA" id="ARBA00022801"/>
    </source>
</evidence>
<keyword evidence="6 8" id="KW-0460">Magnesium</keyword>
<dbReference type="InterPro" id="IPR001952">
    <property type="entry name" value="Alkaline_phosphatase"/>
</dbReference>
<evidence type="ECO:0000256" key="2">
    <source>
        <dbReference type="ARBA" id="ARBA00022553"/>
    </source>
</evidence>
<accession>A0A376MT53</accession>
<dbReference type="Gene3D" id="3.40.720.10">
    <property type="entry name" value="Alkaline Phosphatase, subunit A"/>
    <property type="match status" value="1"/>
</dbReference>
<dbReference type="Pfam" id="PF00245">
    <property type="entry name" value="Alk_phosphatase"/>
    <property type="match status" value="1"/>
</dbReference>
<evidence type="ECO:0000256" key="8">
    <source>
        <dbReference type="PIRSR" id="PIRSR601952-2"/>
    </source>
</evidence>
<protein>
    <submittedName>
        <fullName evidence="12">Alkaline phosphatase</fullName>
        <ecNumber evidence="12">3.1.3.1</ecNumber>
    </submittedName>
</protein>
<keyword evidence="5 8" id="KW-0862">Zinc</keyword>
<feature type="binding site" evidence="8">
    <location>
        <position position="175"/>
    </location>
    <ligand>
        <name>Mg(2+)</name>
        <dbReference type="ChEBI" id="CHEBI:18420"/>
    </ligand>
</feature>
<keyword evidence="9" id="KW-1015">Disulfide bond</keyword>
<evidence type="ECO:0000256" key="5">
    <source>
        <dbReference type="ARBA" id="ARBA00022833"/>
    </source>
</evidence>
<evidence type="ECO:0000256" key="9">
    <source>
        <dbReference type="PIRSR" id="PIRSR601952-3"/>
    </source>
</evidence>
<feature type="disulfide bond" evidence="9">
    <location>
        <begin position="190"/>
        <end position="200"/>
    </location>
</feature>
<keyword evidence="4 12" id="KW-0378">Hydrolase</keyword>
<comment type="similarity">
    <text evidence="1 10">Belongs to the alkaline phosphatase family.</text>
</comment>
<feature type="active site" description="Phosphoserine intermediate" evidence="7">
    <location>
        <position position="124"/>
    </location>
</feature>
<evidence type="ECO:0000256" key="7">
    <source>
        <dbReference type="PIRSR" id="PIRSR601952-1"/>
    </source>
</evidence>
<evidence type="ECO:0000256" key="11">
    <source>
        <dbReference type="SAM" id="SignalP"/>
    </source>
</evidence>
<dbReference type="PANTHER" id="PTHR11596:SF5">
    <property type="entry name" value="ALKALINE PHOSPHATASE"/>
    <property type="match status" value="1"/>
</dbReference>
<evidence type="ECO:0000256" key="3">
    <source>
        <dbReference type="ARBA" id="ARBA00022723"/>
    </source>
</evidence>
<dbReference type="InterPro" id="IPR017850">
    <property type="entry name" value="Alkaline_phosphatase_core_sf"/>
</dbReference>